<dbReference type="SUPFAM" id="SSF89550">
    <property type="entry name" value="PHP domain-like"/>
    <property type="match status" value="1"/>
</dbReference>
<gene>
    <name evidence="2" type="ORF">CLG94_07895</name>
</gene>
<dbReference type="Proteomes" id="UP000241436">
    <property type="component" value="Unassembled WGS sequence"/>
</dbReference>
<dbReference type="InterPro" id="IPR052018">
    <property type="entry name" value="PHP_domain"/>
</dbReference>
<evidence type="ECO:0000259" key="1">
    <source>
        <dbReference type="SMART" id="SM00481"/>
    </source>
</evidence>
<comment type="caution">
    <text evidence="2">The sequence shown here is derived from an EMBL/GenBank/DDBJ whole genome shotgun (WGS) entry which is preliminary data.</text>
</comment>
<dbReference type="InterPro" id="IPR016195">
    <property type="entry name" value="Pol/histidinol_Pase-like"/>
</dbReference>
<dbReference type="EMBL" id="NVQC01000022">
    <property type="protein sequence ID" value="PTL35676.1"/>
    <property type="molecule type" value="Genomic_DNA"/>
</dbReference>
<protein>
    <submittedName>
        <fullName evidence="2">Histidinol-phosphatase</fullName>
    </submittedName>
</protein>
<feature type="domain" description="Polymerase/histidinol phosphatase N-terminal" evidence="1">
    <location>
        <begin position="7"/>
        <end position="72"/>
    </location>
</feature>
<dbReference type="PANTHER" id="PTHR42924">
    <property type="entry name" value="EXONUCLEASE"/>
    <property type="match status" value="1"/>
</dbReference>
<dbReference type="CDD" id="cd07438">
    <property type="entry name" value="PHP_HisPPase_AMP"/>
    <property type="match status" value="1"/>
</dbReference>
<organism evidence="2 3">
    <name type="scientific">Candidatus Methylomirabilis limnetica</name>
    <dbReference type="NCBI Taxonomy" id="2033718"/>
    <lineage>
        <taxon>Bacteria</taxon>
        <taxon>Candidatus Methylomirabilota</taxon>
        <taxon>Candidatus Methylomirabilia</taxon>
        <taxon>Candidatus Methylomirabilales</taxon>
        <taxon>Candidatus Methylomirabilaceae</taxon>
        <taxon>Candidatus Methylomirabilis</taxon>
    </lineage>
</organism>
<evidence type="ECO:0000313" key="3">
    <source>
        <dbReference type="Proteomes" id="UP000241436"/>
    </source>
</evidence>
<proteinExistence type="predicted"/>
<dbReference type="PANTHER" id="PTHR42924:SF3">
    <property type="entry name" value="POLYMERASE_HISTIDINOL PHOSPHATASE N-TERMINAL DOMAIN-CONTAINING PROTEIN"/>
    <property type="match status" value="1"/>
</dbReference>
<name>A0A2T4TX42_9BACT</name>
<dbReference type="GO" id="GO:0035312">
    <property type="term" value="F:5'-3' DNA exonuclease activity"/>
    <property type="evidence" value="ECO:0007669"/>
    <property type="project" value="TreeGrafter"/>
</dbReference>
<dbReference type="GO" id="GO:0004534">
    <property type="term" value="F:5'-3' RNA exonuclease activity"/>
    <property type="evidence" value="ECO:0007669"/>
    <property type="project" value="TreeGrafter"/>
</dbReference>
<dbReference type="InterPro" id="IPR004013">
    <property type="entry name" value="PHP_dom"/>
</dbReference>
<reference evidence="2 3" key="1">
    <citation type="submission" date="2017-09" db="EMBL/GenBank/DDBJ databases">
        <title>Bloom of a denitrifying methanotroph, Candidatus Methylomirabilis limnetica, in a deep stratified lake.</title>
        <authorList>
            <person name="Graf J.S."/>
            <person name="Marchant H.K."/>
            <person name="Tienken D."/>
            <person name="Hach P.F."/>
            <person name="Brand A."/>
            <person name="Schubert C.J."/>
            <person name="Kuypers M.M."/>
            <person name="Milucka J."/>
        </authorList>
    </citation>
    <scope>NUCLEOTIDE SEQUENCE [LARGE SCALE GENOMIC DNA]</scope>
    <source>
        <strain evidence="2 3">Zug</strain>
    </source>
</reference>
<accession>A0A2T4TX42</accession>
<dbReference type="Gene3D" id="1.10.150.650">
    <property type="match status" value="1"/>
</dbReference>
<sequence>MTMASRVDLHLHTKASDGALRPEELVKAADLIGIRIMAVTDHDSVDGIAEAQAAASGLAIEVIPGIEISTSLDGDELHILGYLLDADDPFLQKALRRLQEDRLAQAKAMVERLGALRCPLEWDRVMAIADGGSVGRPHIAMALLERGYVASVNEAFSRFLKRGGPGYVEGPKLPPQEAVSLIREAHGVSSLAHPIIVGASDYHLDLSRLLPMMMEAGLEGIEVYYKGYTSEITASLLAVAGQHRLVPTGGSDFHGGGVVADAELGGVEVPWETVEHLRARKRESGREPIISK</sequence>
<dbReference type="Gene3D" id="3.20.20.140">
    <property type="entry name" value="Metal-dependent hydrolases"/>
    <property type="match status" value="1"/>
</dbReference>
<keyword evidence="3" id="KW-1185">Reference proteome</keyword>
<reference evidence="3" key="2">
    <citation type="journal article" date="2018" name="Environ. Microbiol.">
        <title>Bloom of a denitrifying methanotroph, 'Candidatus Methylomirabilis limnetica', in a deep stratified lake.</title>
        <authorList>
            <person name="Graf J.S."/>
            <person name="Mayr M.J."/>
            <person name="Marchant H.K."/>
            <person name="Tienken D."/>
            <person name="Hach P.F."/>
            <person name="Brand A."/>
            <person name="Schubert C.J."/>
            <person name="Kuypers M.M."/>
            <person name="Milucka J."/>
        </authorList>
    </citation>
    <scope>NUCLEOTIDE SEQUENCE [LARGE SCALE GENOMIC DNA]</scope>
    <source>
        <strain evidence="3">Zug</strain>
    </source>
</reference>
<dbReference type="AlphaFoldDB" id="A0A2T4TX42"/>
<evidence type="ECO:0000313" key="2">
    <source>
        <dbReference type="EMBL" id="PTL35676.1"/>
    </source>
</evidence>
<dbReference type="Pfam" id="PF02811">
    <property type="entry name" value="PHP"/>
    <property type="match status" value="1"/>
</dbReference>
<dbReference type="SMART" id="SM00481">
    <property type="entry name" value="POLIIIAc"/>
    <property type="match status" value="1"/>
</dbReference>
<dbReference type="InterPro" id="IPR003141">
    <property type="entry name" value="Pol/His_phosphatase_N"/>
</dbReference>